<evidence type="ECO:0000313" key="2">
    <source>
        <dbReference type="EMBL" id="ARE87227.1"/>
    </source>
</evidence>
<dbReference type="Proteomes" id="UP000192478">
    <property type="component" value="Chromosome"/>
</dbReference>
<name>A0AAC9RKH3_9CLOT</name>
<organism evidence="2 4">
    <name type="scientific">Clostridium formicaceticum</name>
    <dbReference type="NCBI Taxonomy" id="1497"/>
    <lineage>
        <taxon>Bacteria</taxon>
        <taxon>Bacillati</taxon>
        <taxon>Bacillota</taxon>
        <taxon>Clostridia</taxon>
        <taxon>Eubacteriales</taxon>
        <taxon>Clostridiaceae</taxon>
        <taxon>Clostridium</taxon>
    </lineage>
</organism>
<reference evidence="2 4" key="2">
    <citation type="submission" date="2017-03" db="EMBL/GenBank/DDBJ databases">
        <title>Complete sequence of Clostridium formicaceticum DSM 92.</title>
        <authorList>
            <person name="Poehlein A."/>
            <person name="Karl M."/>
            <person name="Bengelsdorf F.R."/>
            <person name="Duerre P."/>
            <person name="Daniel R."/>
        </authorList>
    </citation>
    <scope>NUCLEOTIDE SEQUENCE [LARGE SCALE GENOMIC DNA]</scope>
    <source>
        <strain evidence="2 4">DSM 92</strain>
    </source>
</reference>
<protein>
    <submittedName>
        <fullName evidence="2">Uncharacterized protein</fullName>
    </submittedName>
</protein>
<accession>A0AAC9RKH3</accession>
<evidence type="ECO:0000313" key="1">
    <source>
        <dbReference type="EMBL" id="AOY76772.1"/>
    </source>
</evidence>
<reference evidence="1 3" key="1">
    <citation type="submission" date="2016-10" db="EMBL/GenBank/DDBJ databases">
        <title>Complete Genome Sequence of Acetogen Clostridium formicoaceticum ATCC 27076.</title>
        <authorList>
            <person name="Bao T."/>
            <person name="Cheng C."/>
            <person name="Zhao J."/>
            <person name="Yang S.-T."/>
            <person name="Wang J."/>
            <person name="Wang M."/>
        </authorList>
    </citation>
    <scope>NUCLEOTIDE SEQUENCE [LARGE SCALE GENOMIC DNA]</scope>
    <source>
        <strain evidence="1 3">ATCC 27076</strain>
    </source>
</reference>
<dbReference type="KEGG" id="cfm:BJL90_13465"/>
<dbReference type="EMBL" id="CP017603">
    <property type="protein sequence ID" value="AOY76772.1"/>
    <property type="molecule type" value="Genomic_DNA"/>
</dbReference>
<sequence length="253" mass="28526">MKKIITLICFFMIIGLLRACNYFSNGDISSTETINNDLSYSSSNSDDERLISEVSNQEEKETKDINSLIPDGWHIFEQIKGEPVKVEGDLNKDNILDIAAVIEKNTSVNESEAPPRSLLIAFGNNDNTYSLSIIADNVILSADEGGVFGDPFDSLKIDRGSIVVSDYGGSNWRWYNKYRFRYQANDWYLIGVTMGSYFTGNTTMDNADEEDYNLLTGDYIIKRTDENGKRKVTNGNRGINPLVKLKDFNIENM</sequence>
<dbReference type="AlphaFoldDB" id="A0AAC9RKH3"/>
<gene>
    <name evidence="1" type="ORF">BJL90_13465</name>
    <name evidence="2" type="ORF">CLFO_16260</name>
</gene>
<evidence type="ECO:0000313" key="3">
    <source>
        <dbReference type="Proteomes" id="UP000177894"/>
    </source>
</evidence>
<proteinExistence type="predicted"/>
<evidence type="ECO:0000313" key="4">
    <source>
        <dbReference type="Proteomes" id="UP000192478"/>
    </source>
</evidence>
<dbReference type="Proteomes" id="UP000177894">
    <property type="component" value="Chromosome"/>
</dbReference>
<keyword evidence="3" id="KW-1185">Reference proteome</keyword>
<dbReference type="EMBL" id="CP020559">
    <property type="protein sequence ID" value="ARE87227.1"/>
    <property type="molecule type" value="Genomic_DNA"/>
</dbReference>
<dbReference type="RefSeq" id="WP_070968942.1">
    <property type="nucleotide sequence ID" value="NZ_CP017603.1"/>
</dbReference>